<evidence type="ECO:0000256" key="6">
    <source>
        <dbReference type="ARBA" id="ARBA00022946"/>
    </source>
</evidence>
<evidence type="ECO:0000259" key="12">
    <source>
        <dbReference type="Pfam" id="PF00076"/>
    </source>
</evidence>
<keyword evidence="9 11" id="KW-0472">Membrane</keyword>
<dbReference type="InterPro" id="IPR034260">
    <property type="entry name" value="Yme2_RRM"/>
</dbReference>
<evidence type="ECO:0000259" key="13">
    <source>
        <dbReference type="Pfam" id="PF10443"/>
    </source>
</evidence>
<dbReference type="InterPro" id="IPR039627">
    <property type="entry name" value="Yme2_C"/>
</dbReference>
<comment type="similarity">
    <text evidence="2 11">Belongs to the YME2 family.</text>
</comment>
<evidence type="ECO:0000256" key="2">
    <source>
        <dbReference type="ARBA" id="ARBA00010320"/>
    </source>
</evidence>
<feature type="transmembrane region" description="Helical" evidence="11">
    <location>
        <begin position="283"/>
        <end position="300"/>
    </location>
</feature>
<evidence type="ECO:0000256" key="3">
    <source>
        <dbReference type="ARBA" id="ARBA00020222"/>
    </source>
</evidence>
<protein>
    <recommendedName>
        <fullName evidence="3 11">Mitochondrial escape protein 2</fullName>
    </recommendedName>
</protein>
<dbReference type="GO" id="GO:0003723">
    <property type="term" value="F:RNA binding"/>
    <property type="evidence" value="ECO:0007669"/>
    <property type="project" value="UniProtKB-UniRule"/>
</dbReference>
<sequence>MFAVSRMRAQCMRRAFLSPPRRQAVQFPLLRWHATSAAISANETMRVETTKLLSDIPESGFLNIEPNEGLLFFDNVYPVVSAWLDVRFILMRLDHMSVAEKLLRYTLPRDFPAKVKQIIPRIKDGGAFVKFELPPDTTPQQVEKRMQDLLANRNTRPWFNPFNRLKCFLVQGQPWFEDLNRFPVNRLKVEFEGADVSAEQLYSTFRPFGRLVDITPLPKDSKELPRYAYLQFWKLRSATAARNCLHDIKIKNSEGVVTQLRILYAPAVKAHIIRKWINDHPRIVLPIVAAILAAIAVSVFDPIRTFFVKAHITHSLSVGAKAWNWFKETTQSYLVIRKKPPTEAAGDLSVLWEERKVNVEAMKAWLLESAETFIVVQGPRGSGKRDLVLGDVLKDWKHKLVFDCEPVQERQGDANIIRATAAQVGYRPVFGWLNSINSWIDLAVQGTIGTAAGLSETLETQFSKILQNTGTALKQIALSERTKEDKDALLNDDEWLEAHPEKRPVVVIDNFLHRNDAVGEKIYQRLSDWAALLVQANVAHVIFMTNDVSFSKQLAKSLPDRVFRTIMLGDASPEAAKRYVLSHIQSGMSEDEKSKEIAELDVSIDELGGRLTDLEFLARRIRTGEMPTQAVSEIVKTSASEILKLYFLGDPSRRSYSKEQAWTLIKMFGQQDQLRYNEVLLHGLFSKGGEEVLQSLEQAELISIVSADGRPWAVKPGKPVYRAAFRRLQDDKVLQAKLDMDVATELMKLETANVAKYETELTVLGQLPSRPSEISGRVSWLLKKLQGSQVKVEQYEKEIAGLKKIIQSEF</sequence>
<evidence type="ECO:0000256" key="5">
    <source>
        <dbReference type="ARBA" id="ARBA00022792"/>
    </source>
</evidence>
<gene>
    <name evidence="14" type="primary">YME2</name>
    <name evidence="14" type="ORF">TWF694_003963</name>
</gene>
<evidence type="ECO:0000256" key="10">
    <source>
        <dbReference type="ARBA" id="ARBA00025276"/>
    </source>
</evidence>
<keyword evidence="4 11" id="KW-0812">Transmembrane</keyword>
<dbReference type="InterPro" id="IPR012677">
    <property type="entry name" value="Nucleotide-bd_a/b_plait_sf"/>
</dbReference>
<dbReference type="CDD" id="cd12433">
    <property type="entry name" value="RRM_Yme2p_like"/>
    <property type="match status" value="1"/>
</dbReference>
<evidence type="ECO:0000256" key="9">
    <source>
        <dbReference type="ARBA" id="ARBA00023136"/>
    </source>
</evidence>
<proteinExistence type="inferred from homology"/>
<keyword evidence="8 11" id="KW-0496">Mitochondrion</keyword>
<name>A0AAV9WXG2_9PEZI</name>
<comment type="caution">
    <text evidence="14">The sequence shown here is derived from an EMBL/GenBank/DDBJ whole genome shotgun (WGS) entry which is preliminary data.</text>
</comment>
<keyword evidence="11" id="KW-0507">mRNA processing</keyword>
<keyword evidence="6" id="KW-0809">Transit peptide</keyword>
<keyword evidence="5 11" id="KW-0999">Mitochondrion inner membrane</keyword>
<dbReference type="Pfam" id="PF10443">
    <property type="entry name" value="RNA12"/>
    <property type="match status" value="1"/>
</dbReference>
<comment type="function">
    <text evidence="10 11">Plays a role in maintaining the mitochondrial genome and in controlling the mtDNA escape. Involved in the regulation of mtDNA nucleotide structure and number. May have a dispensable role in early maturation of pre-rRNA.</text>
</comment>
<feature type="domain" description="RRM" evidence="12">
    <location>
        <begin position="195"/>
        <end position="253"/>
    </location>
</feature>
<dbReference type="EMBL" id="JAVHJO010000014">
    <property type="protein sequence ID" value="KAK6528723.1"/>
    <property type="molecule type" value="Genomic_DNA"/>
</dbReference>
<dbReference type="SUPFAM" id="SSF54928">
    <property type="entry name" value="RNA-binding domain, RBD"/>
    <property type="match status" value="1"/>
</dbReference>
<keyword evidence="7 11" id="KW-1133">Transmembrane helix</keyword>
<dbReference type="Gene3D" id="3.30.70.330">
    <property type="match status" value="1"/>
</dbReference>
<evidence type="ECO:0000256" key="1">
    <source>
        <dbReference type="ARBA" id="ARBA00004434"/>
    </source>
</evidence>
<keyword evidence="11" id="KW-0694">RNA-binding</keyword>
<evidence type="ECO:0000256" key="7">
    <source>
        <dbReference type="ARBA" id="ARBA00022989"/>
    </source>
</evidence>
<keyword evidence="15" id="KW-1185">Reference proteome</keyword>
<feature type="domain" description="Mitochondrial escape protein 2 C-terminal" evidence="13">
    <location>
        <begin position="355"/>
        <end position="767"/>
    </location>
</feature>
<organism evidence="14 15">
    <name type="scientific">Orbilia ellipsospora</name>
    <dbReference type="NCBI Taxonomy" id="2528407"/>
    <lineage>
        <taxon>Eukaryota</taxon>
        <taxon>Fungi</taxon>
        <taxon>Dikarya</taxon>
        <taxon>Ascomycota</taxon>
        <taxon>Pezizomycotina</taxon>
        <taxon>Orbiliomycetes</taxon>
        <taxon>Orbiliales</taxon>
        <taxon>Orbiliaceae</taxon>
        <taxon>Orbilia</taxon>
    </lineage>
</organism>
<accession>A0AAV9WXG2</accession>
<evidence type="ECO:0000313" key="14">
    <source>
        <dbReference type="EMBL" id="KAK6528723.1"/>
    </source>
</evidence>
<comment type="subcellular location">
    <subcellularLocation>
        <location evidence="1 11">Mitochondrion inner membrane</location>
        <topology evidence="1 11">Single-pass membrane protein</topology>
    </subcellularLocation>
</comment>
<evidence type="ECO:0000256" key="4">
    <source>
        <dbReference type="ARBA" id="ARBA00022692"/>
    </source>
</evidence>
<dbReference type="PANTHER" id="PTHR32198">
    <property type="entry name" value="MITOCHONDRIAL ESCAPE PROTEIN 2"/>
    <property type="match status" value="1"/>
</dbReference>
<dbReference type="Pfam" id="PF00076">
    <property type="entry name" value="RRM_1"/>
    <property type="match status" value="1"/>
</dbReference>
<evidence type="ECO:0000313" key="15">
    <source>
        <dbReference type="Proteomes" id="UP001365542"/>
    </source>
</evidence>
<dbReference type="Proteomes" id="UP001365542">
    <property type="component" value="Unassembled WGS sequence"/>
</dbReference>
<dbReference type="InterPro" id="IPR018850">
    <property type="entry name" value="Mt_escape_2_C"/>
</dbReference>
<dbReference type="InterPro" id="IPR035979">
    <property type="entry name" value="RBD_domain_sf"/>
</dbReference>
<dbReference type="AlphaFoldDB" id="A0AAV9WXG2"/>
<evidence type="ECO:0000256" key="8">
    <source>
        <dbReference type="ARBA" id="ARBA00023128"/>
    </source>
</evidence>
<dbReference type="PANTHER" id="PTHR32198:SF2">
    <property type="entry name" value="MITOCHONDRIAL ESCAPE PROTEIN 2"/>
    <property type="match status" value="1"/>
</dbReference>
<dbReference type="GO" id="GO:0006397">
    <property type="term" value="P:mRNA processing"/>
    <property type="evidence" value="ECO:0007669"/>
    <property type="project" value="UniProtKB-UniRule"/>
</dbReference>
<dbReference type="GO" id="GO:0005743">
    <property type="term" value="C:mitochondrial inner membrane"/>
    <property type="evidence" value="ECO:0007669"/>
    <property type="project" value="UniProtKB-SubCell"/>
</dbReference>
<dbReference type="InterPro" id="IPR027417">
    <property type="entry name" value="P-loop_NTPase"/>
</dbReference>
<reference evidence="14 15" key="1">
    <citation type="submission" date="2019-10" db="EMBL/GenBank/DDBJ databases">
        <authorList>
            <person name="Palmer J.M."/>
        </authorList>
    </citation>
    <scope>NUCLEOTIDE SEQUENCE [LARGE SCALE GENOMIC DNA]</scope>
    <source>
        <strain evidence="14 15">TWF694</strain>
    </source>
</reference>
<dbReference type="InterPro" id="IPR000504">
    <property type="entry name" value="RRM_dom"/>
</dbReference>
<evidence type="ECO:0000256" key="11">
    <source>
        <dbReference type="RuleBase" id="RU367108"/>
    </source>
</evidence>
<dbReference type="Gene3D" id="3.40.50.300">
    <property type="entry name" value="P-loop containing nucleotide triphosphate hydrolases"/>
    <property type="match status" value="1"/>
</dbReference>